<name>A0A086AD40_9FLAO</name>
<dbReference type="eggNOG" id="ENOG502ZAJU">
    <property type="taxonomic scope" value="Bacteria"/>
</dbReference>
<dbReference type="STRING" id="445961.IW15_03995"/>
<sequence length="289" mass="33353">MKLKQFLLTVLLSAVFNSFLAAQSYKIIYEMKWKPTQSVTQYTTELCALITGNGQASFFESYENFRQDSLKTRIITEYAKNDSKGSLRIPSSTKTSLFRSLIIKNIVDKKITVEERLYIKTFVTEYPSCPIHWKIQPGNTEQVFGYKAEKAVCEFGGRTWTAWFTPDIPIMDGPYKFYGLPGLILKIQDSREDYIFEIKGLTKEENNIGKRNFGSQQSIKLSSKQWGSFWEGYKKQPSSILENLNTSQTTYVINGKNADSREVKEEYNKKEWNAMKAFENPIELSQPCN</sequence>
<gene>
    <name evidence="2" type="ORF">IW15_03995</name>
</gene>
<evidence type="ECO:0000256" key="1">
    <source>
        <dbReference type="SAM" id="SignalP"/>
    </source>
</evidence>
<keyword evidence="1" id="KW-0732">Signal</keyword>
<dbReference type="InterPro" id="IPR005901">
    <property type="entry name" value="GLPGLI"/>
</dbReference>
<keyword evidence="3" id="KW-1185">Reference proteome</keyword>
<protein>
    <recommendedName>
        <fullName evidence="4">GLPGLI family protein</fullName>
    </recommendedName>
</protein>
<evidence type="ECO:0000313" key="2">
    <source>
        <dbReference type="EMBL" id="KFF14604.1"/>
    </source>
</evidence>
<dbReference type="Pfam" id="PF09697">
    <property type="entry name" value="Porph_ging"/>
    <property type="match status" value="1"/>
</dbReference>
<organism evidence="2 3">
    <name type="scientific">Chryseobacterium soli</name>
    <dbReference type="NCBI Taxonomy" id="445961"/>
    <lineage>
        <taxon>Bacteria</taxon>
        <taxon>Pseudomonadati</taxon>
        <taxon>Bacteroidota</taxon>
        <taxon>Flavobacteriia</taxon>
        <taxon>Flavobacteriales</taxon>
        <taxon>Weeksellaceae</taxon>
        <taxon>Chryseobacterium group</taxon>
        <taxon>Chryseobacterium</taxon>
    </lineage>
</organism>
<dbReference type="OrthoDB" id="1440774at2"/>
<dbReference type="NCBIfam" id="TIGR01200">
    <property type="entry name" value="GLPGLI"/>
    <property type="match status" value="1"/>
</dbReference>
<evidence type="ECO:0000313" key="3">
    <source>
        <dbReference type="Proteomes" id="UP000028705"/>
    </source>
</evidence>
<feature type="chain" id="PRO_5001802684" description="GLPGLI family protein" evidence="1">
    <location>
        <begin position="22"/>
        <end position="289"/>
    </location>
</feature>
<dbReference type="EMBL" id="JPRH01000001">
    <property type="protein sequence ID" value="KFF14604.1"/>
    <property type="molecule type" value="Genomic_DNA"/>
</dbReference>
<accession>A0A086AD40</accession>
<evidence type="ECO:0008006" key="4">
    <source>
        <dbReference type="Google" id="ProtNLM"/>
    </source>
</evidence>
<dbReference type="RefSeq" id="WP_051881735.1">
    <property type="nucleotide sequence ID" value="NZ_JPRH01000001.1"/>
</dbReference>
<feature type="signal peptide" evidence="1">
    <location>
        <begin position="1"/>
        <end position="21"/>
    </location>
</feature>
<dbReference type="Proteomes" id="UP000028705">
    <property type="component" value="Unassembled WGS sequence"/>
</dbReference>
<proteinExistence type="predicted"/>
<comment type="caution">
    <text evidence="2">The sequence shown here is derived from an EMBL/GenBank/DDBJ whole genome shotgun (WGS) entry which is preliminary data.</text>
</comment>
<reference evidence="2 3" key="1">
    <citation type="submission" date="2014-07" db="EMBL/GenBank/DDBJ databases">
        <title>Genome of Chryseobacterium soli DSM 19298.</title>
        <authorList>
            <person name="Stropko S.J."/>
            <person name="Pipes S.E."/>
            <person name="Newman J."/>
        </authorList>
    </citation>
    <scope>NUCLEOTIDE SEQUENCE [LARGE SCALE GENOMIC DNA]</scope>
    <source>
        <strain evidence="2 3">DSM 19298</strain>
    </source>
</reference>
<dbReference type="AlphaFoldDB" id="A0A086AD40"/>